<name>A0A3S3R169_9BACT</name>
<evidence type="ECO:0000313" key="2">
    <source>
        <dbReference type="Proteomes" id="UP000287853"/>
    </source>
</evidence>
<accession>A0A3S3R169</accession>
<evidence type="ECO:0000313" key="1">
    <source>
        <dbReference type="EMBL" id="RWX47688.1"/>
    </source>
</evidence>
<dbReference type="Proteomes" id="UP000287853">
    <property type="component" value="Unassembled WGS sequence"/>
</dbReference>
<dbReference type="EMBL" id="MTKO01000029">
    <property type="protein sequence ID" value="RWX47688.1"/>
    <property type="molecule type" value="Genomic_DNA"/>
</dbReference>
<organism evidence="1 2">
    <name type="scientific">Candidatus Electrothrix aarhusensis</name>
    <dbReference type="NCBI Taxonomy" id="1859131"/>
    <lineage>
        <taxon>Bacteria</taxon>
        <taxon>Pseudomonadati</taxon>
        <taxon>Thermodesulfobacteriota</taxon>
        <taxon>Desulfobulbia</taxon>
        <taxon>Desulfobulbales</taxon>
        <taxon>Desulfobulbaceae</taxon>
        <taxon>Candidatus Electrothrix</taxon>
    </lineage>
</organism>
<proteinExistence type="predicted"/>
<comment type="caution">
    <text evidence="1">The sequence shown here is derived from an EMBL/GenBank/DDBJ whole genome shotgun (WGS) entry which is preliminary data.</text>
</comment>
<sequence>MRLPHPPFPRYIIFSREIANVYAKELRRCLGRS</sequence>
<gene>
    <name evidence="1" type="ORF">H206_06122</name>
</gene>
<reference evidence="1 2" key="1">
    <citation type="submission" date="2017-01" db="EMBL/GenBank/DDBJ databases">
        <title>The cable genome- insights into the physiology and evolution of filamentous bacteria capable of sulfide oxidation via long distance electron transfer.</title>
        <authorList>
            <person name="Schreiber L."/>
            <person name="Bjerg J.T."/>
            <person name="Boggild A."/>
            <person name="Van De Vossenberg J."/>
            <person name="Meysman F."/>
            <person name="Nielsen L.P."/>
            <person name="Schramm A."/>
            <person name="Kjeldsen K.U."/>
        </authorList>
    </citation>
    <scope>NUCLEOTIDE SEQUENCE [LARGE SCALE GENOMIC DNA]</scope>
    <source>
        <strain evidence="1">MCF</strain>
    </source>
</reference>
<dbReference type="AlphaFoldDB" id="A0A3S3R169"/>
<protein>
    <submittedName>
        <fullName evidence="1">Uncharacterized protein</fullName>
    </submittedName>
</protein>
<keyword evidence="2" id="KW-1185">Reference proteome</keyword>